<evidence type="ECO:0000256" key="2">
    <source>
        <dbReference type="ARBA" id="ARBA00022884"/>
    </source>
</evidence>
<comment type="subcellular location">
    <subcellularLocation>
        <location evidence="3">Cytoplasm</location>
    </subcellularLocation>
    <text evidence="3">The tmRNA-SmpB complex associates with stalled 70S ribosomes.</text>
</comment>
<comment type="function">
    <text evidence="3">Required for rescue of stalled ribosomes mediated by trans-translation. Binds to transfer-messenger RNA (tmRNA), required for stable association of tmRNA with ribosomes. tmRNA and SmpB together mimic tRNA shape, replacing the anticodon stem-loop with SmpB. tmRNA is encoded by the ssrA gene; the 2 termini fold to resemble tRNA(Ala) and it encodes a 'tag peptide', a short internal open reading frame. During trans-translation Ala-aminoacylated tmRNA acts like a tRNA, entering the A-site of stalled ribosomes, displacing the stalled mRNA. The ribosome then switches to translate the ORF on the tmRNA; the nascent peptide is terminated with the 'tag peptide' encoded by the tmRNA and targeted for degradation. The ribosome is freed to recommence translation, which seems to be the essential function of trans-translation.</text>
</comment>
<accession>A0AAU9DP12</accession>
<dbReference type="NCBIfam" id="NF003843">
    <property type="entry name" value="PRK05422.1"/>
    <property type="match status" value="1"/>
</dbReference>
<dbReference type="CDD" id="cd09294">
    <property type="entry name" value="SmpB"/>
    <property type="match status" value="1"/>
</dbReference>
<dbReference type="GO" id="GO:0070929">
    <property type="term" value="P:trans-translation"/>
    <property type="evidence" value="ECO:0007669"/>
    <property type="project" value="UniProtKB-UniRule"/>
</dbReference>
<evidence type="ECO:0000313" key="5">
    <source>
        <dbReference type="Proteomes" id="UP001321804"/>
    </source>
</evidence>
<dbReference type="GO" id="GO:0005829">
    <property type="term" value="C:cytosol"/>
    <property type="evidence" value="ECO:0007669"/>
    <property type="project" value="TreeGrafter"/>
</dbReference>
<dbReference type="PROSITE" id="PS01317">
    <property type="entry name" value="SSRP"/>
    <property type="match status" value="1"/>
</dbReference>
<dbReference type="InterPro" id="IPR023620">
    <property type="entry name" value="SmpB"/>
</dbReference>
<dbReference type="Pfam" id="PF01668">
    <property type="entry name" value="SmpB"/>
    <property type="match status" value="1"/>
</dbReference>
<evidence type="ECO:0000256" key="1">
    <source>
        <dbReference type="ARBA" id="ARBA00022490"/>
    </source>
</evidence>
<dbReference type="KEGG" id="xak:KIMC2_12850"/>
<keyword evidence="1 3" id="KW-0963">Cytoplasm</keyword>
<dbReference type="GO" id="GO:0070930">
    <property type="term" value="P:trans-translation-dependent protein tagging"/>
    <property type="evidence" value="ECO:0007669"/>
    <property type="project" value="TreeGrafter"/>
</dbReference>
<protein>
    <recommendedName>
        <fullName evidence="3">SsrA-binding protein</fullName>
    </recommendedName>
    <alternativeName>
        <fullName evidence="3">Small protein B</fullName>
    </alternativeName>
</protein>
<evidence type="ECO:0000313" key="4">
    <source>
        <dbReference type="EMBL" id="BDR56723.1"/>
    </source>
</evidence>
<keyword evidence="5" id="KW-1185">Reference proteome</keyword>
<dbReference type="InterPro" id="IPR000037">
    <property type="entry name" value="SsrA-bd_prot"/>
</dbReference>
<gene>
    <name evidence="3 4" type="primary">smpB</name>
    <name evidence="4" type="ORF">KIMC2_12850</name>
</gene>
<organism evidence="4 5">
    <name type="scientific">Xylocopilactobacillus apis</name>
    <dbReference type="NCBI Taxonomy" id="2932183"/>
    <lineage>
        <taxon>Bacteria</taxon>
        <taxon>Bacillati</taxon>
        <taxon>Bacillota</taxon>
        <taxon>Bacilli</taxon>
        <taxon>Lactobacillales</taxon>
        <taxon>Lactobacillaceae</taxon>
        <taxon>Xylocopilactobacillus</taxon>
    </lineage>
</organism>
<dbReference type="Gene3D" id="2.40.280.10">
    <property type="match status" value="1"/>
</dbReference>
<dbReference type="Proteomes" id="UP001321804">
    <property type="component" value="Chromosome"/>
</dbReference>
<dbReference type="GO" id="GO:0003723">
    <property type="term" value="F:RNA binding"/>
    <property type="evidence" value="ECO:0007669"/>
    <property type="project" value="UniProtKB-UniRule"/>
</dbReference>
<reference evidence="4 5" key="1">
    <citation type="journal article" date="2023" name="Microbiol. Spectr.">
        <title>Symbiosis of Carpenter Bees with Uncharacterized Lactic Acid Bacteria Showing NAD Auxotrophy.</title>
        <authorList>
            <person name="Kawasaki S."/>
            <person name="Ozawa K."/>
            <person name="Mori T."/>
            <person name="Yamamoto A."/>
            <person name="Ito M."/>
            <person name="Ohkuma M."/>
            <person name="Sakamoto M."/>
            <person name="Matsutani M."/>
        </authorList>
    </citation>
    <scope>NUCLEOTIDE SEQUENCE [LARGE SCALE GENOMIC DNA]</scope>
    <source>
        <strain evidence="4 5">KimC2</strain>
    </source>
</reference>
<dbReference type="AlphaFoldDB" id="A0AAU9DP12"/>
<dbReference type="EMBL" id="AP026801">
    <property type="protein sequence ID" value="BDR56723.1"/>
    <property type="molecule type" value="Genomic_DNA"/>
</dbReference>
<evidence type="ECO:0000256" key="3">
    <source>
        <dbReference type="HAMAP-Rule" id="MF_00023"/>
    </source>
</evidence>
<keyword evidence="2 3" id="KW-0694">RNA-binding</keyword>
<name>A0AAU9DP12_9LACO</name>
<dbReference type="HAMAP" id="MF_00023">
    <property type="entry name" value="SmpB"/>
    <property type="match status" value="1"/>
</dbReference>
<dbReference type="InterPro" id="IPR020081">
    <property type="entry name" value="SsrA-bd_prot_CS"/>
</dbReference>
<dbReference type="SUPFAM" id="SSF74982">
    <property type="entry name" value="Small protein B (SmpB)"/>
    <property type="match status" value="1"/>
</dbReference>
<dbReference type="PANTHER" id="PTHR30308:SF2">
    <property type="entry name" value="SSRA-BINDING PROTEIN"/>
    <property type="match status" value="1"/>
</dbReference>
<dbReference type="PANTHER" id="PTHR30308">
    <property type="entry name" value="TMRNA-BINDING COMPONENT OF TRANS-TRANSLATION TAGGING COMPLEX"/>
    <property type="match status" value="1"/>
</dbReference>
<proteinExistence type="inferred from homology"/>
<comment type="similarity">
    <text evidence="3">Belongs to the SmpB family.</text>
</comment>
<sequence>MISLIQRDVILLKLMKKKKVEDNVLANNRQASHNYSIQDTIEAGIELQGTEIKSVRDGKITLRDGYVSVKNGQATLNNVHISEYKQGNIYNHDPLRPRRLLLHKKEIIRLAKETDQEGMTIVPLKVYLKHGFAKVLLGIAKGKKNYDKRESLKQKELKRELQRTFKLSQI</sequence>
<dbReference type="NCBIfam" id="TIGR00086">
    <property type="entry name" value="smpB"/>
    <property type="match status" value="1"/>
</dbReference>